<gene>
    <name evidence="10" type="ORF">B5P37_01820</name>
</gene>
<sequence>MTLTQRLQQYATLLVRFGMNVQKGQPVFIRASVETIEFTRMIVKEAYEAGASDVRVDYSDPILQRLAYEYEPVSYFEHDLKPYDVEERMDYVHRGACQLALVSADPHLLNDIAPEKIKTAQLQYAQAFKPYMMAAQKNSFPWLVAAYPTPAWAQRVYPDLNEEEAMSRFLEDILSIVRVDGNDPIKNWEQHVQNLKVRAKQLNDKAYKALHFVSEGTDLHIGLPEGHIWEEPASYTENGQVFVANIPTEEVFTAPDCRHVNGYVTNTRPLSYNGAIIDGFKLTFEEGKVVAFEAEKGETVLADLLNTDEGARRLGEVALVPVDSPISNKNMIFYNTLFDENASCHIALGAAYAFNLQNGTTMTSEELQAHGLNDSLTHVDFMIGSRDLNIYGIKVDGTEEQVFKNGNWLD</sequence>
<accession>A0AAC9WIN4</accession>
<dbReference type="EMBL" id="CP020773">
    <property type="protein sequence ID" value="ARJ50145.1"/>
    <property type="molecule type" value="Genomic_DNA"/>
</dbReference>
<dbReference type="KEGG" id="slz:B5P37_01820"/>
<dbReference type="Gene3D" id="3.40.1830.10">
    <property type="entry name" value="Thermophilic metalloprotease (M29)"/>
    <property type="match status" value="1"/>
</dbReference>
<evidence type="ECO:0000256" key="5">
    <source>
        <dbReference type="ARBA" id="ARBA00022438"/>
    </source>
</evidence>
<dbReference type="InterPro" id="IPR000787">
    <property type="entry name" value="Peptidase_M29"/>
</dbReference>
<proteinExistence type="inferred from homology"/>
<evidence type="ECO:0000256" key="9">
    <source>
        <dbReference type="ARBA" id="ARBA00023049"/>
    </source>
</evidence>
<keyword evidence="11" id="KW-1185">Reference proteome</keyword>
<comment type="cofactor">
    <cofactor evidence="3">
        <name>Zn(2+)</name>
        <dbReference type="ChEBI" id="CHEBI:29105"/>
    </cofactor>
</comment>
<dbReference type="AlphaFoldDB" id="A0AAC9WIN4"/>
<keyword evidence="9" id="KW-0482">Metalloprotease</keyword>
<comment type="similarity">
    <text evidence="4">Belongs to the peptidase M29 family.</text>
</comment>
<evidence type="ECO:0000256" key="8">
    <source>
        <dbReference type="ARBA" id="ARBA00022801"/>
    </source>
</evidence>
<evidence type="ECO:0000313" key="11">
    <source>
        <dbReference type="Proteomes" id="UP000242864"/>
    </source>
</evidence>
<evidence type="ECO:0000256" key="2">
    <source>
        <dbReference type="ARBA" id="ARBA00001946"/>
    </source>
</evidence>
<dbReference type="InterPro" id="IPR052170">
    <property type="entry name" value="M29_Exopeptidase"/>
</dbReference>
<dbReference type="Pfam" id="PF02073">
    <property type="entry name" value="Peptidase_M29"/>
    <property type="match status" value="1"/>
</dbReference>
<evidence type="ECO:0000256" key="4">
    <source>
        <dbReference type="ARBA" id="ARBA00008236"/>
    </source>
</evidence>
<protein>
    <submittedName>
        <fullName evidence="10">Aminopeptidase</fullName>
    </submittedName>
</protein>
<evidence type="ECO:0000313" key="10">
    <source>
        <dbReference type="EMBL" id="ARJ50145.1"/>
    </source>
</evidence>
<dbReference type="GO" id="GO:0004177">
    <property type="term" value="F:aminopeptidase activity"/>
    <property type="evidence" value="ECO:0007669"/>
    <property type="project" value="UniProtKB-KW"/>
</dbReference>
<dbReference type="GO" id="GO:0008237">
    <property type="term" value="F:metallopeptidase activity"/>
    <property type="evidence" value="ECO:0007669"/>
    <property type="project" value="UniProtKB-KW"/>
</dbReference>
<comment type="cofactor">
    <cofactor evidence="2">
        <name>Mg(2+)</name>
        <dbReference type="ChEBI" id="CHEBI:18420"/>
    </cofactor>
</comment>
<dbReference type="GO" id="GO:0046872">
    <property type="term" value="F:metal ion binding"/>
    <property type="evidence" value="ECO:0007669"/>
    <property type="project" value="UniProtKB-KW"/>
</dbReference>
<keyword evidence="5 10" id="KW-0031">Aminopeptidase</keyword>
<evidence type="ECO:0000256" key="3">
    <source>
        <dbReference type="ARBA" id="ARBA00001947"/>
    </source>
</evidence>
<dbReference type="GO" id="GO:0006508">
    <property type="term" value="P:proteolysis"/>
    <property type="evidence" value="ECO:0007669"/>
    <property type="project" value="UniProtKB-KW"/>
</dbReference>
<organism evidence="10 11">
    <name type="scientific">Staphylococcus lutrae</name>
    <dbReference type="NCBI Taxonomy" id="155085"/>
    <lineage>
        <taxon>Bacteria</taxon>
        <taxon>Bacillati</taxon>
        <taxon>Bacillota</taxon>
        <taxon>Bacilli</taxon>
        <taxon>Bacillales</taxon>
        <taxon>Staphylococcaceae</taxon>
        <taxon>Staphylococcus</taxon>
    </lineage>
</organism>
<keyword evidence="6" id="KW-0645">Protease</keyword>
<evidence type="ECO:0000256" key="6">
    <source>
        <dbReference type="ARBA" id="ARBA00022670"/>
    </source>
</evidence>
<dbReference type="PRINTS" id="PR00919">
    <property type="entry name" value="THERMOPTASE"/>
</dbReference>
<dbReference type="PANTHER" id="PTHR34448">
    <property type="entry name" value="AMINOPEPTIDASE"/>
    <property type="match status" value="1"/>
</dbReference>
<comment type="cofactor">
    <cofactor evidence="1">
        <name>Co(2+)</name>
        <dbReference type="ChEBI" id="CHEBI:48828"/>
    </cofactor>
</comment>
<keyword evidence="7" id="KW-0479">Metal-binding</keyword>
<reference evidence="10 11" key="1">
    <citation type="submission" date="2017-04" db="EMBL/GenBank/DDBJ databases">
        <authorList>
            <person name="Veseli I.A."/>
            <person name="Tang C."/>
            <person name="Pombert J.-F."/>
        </authorList>
    </citation>
    <scope>NUCLEOTIDE SEQUENCE [LARGE SCALE GENOMIC DNA]</scope>
    <source>
        <strain evidence="10 11">ATCC 700373</strain>
    </source>
</reference>
<evidence type="ECO:0000256" key="1">
    <source>
        <dbReference type="ARBA" id="ARBA00001941"/>
    </source>
</evidence>
<dbReference type="PANTHER" id="PTHR34448:SF3">
    <property type="entry name" value="AMINOPEPTIDASE AMPS"/>
    <property type="match status" value="1"/>
</dbReference>
<dbReference type="SUPFAM" id="SSF144052">
    <property type="entry name" value="Thermophilic metalloprotease-like"/>
    <property type="match status" value="1"/>
</dbReference>
<name>A0AAC9WIN4_9STAP</name>
<dbReference type="Proteomes" id="UP000242864">
    <property type="component" value="Chromosome"/>
</dbReference>
<dbReference type="InterPro" id="IPR035097">
    <property type="entry name" value="M29_N-terminal"/>
</dbReference>
<keyword evidence="8" id="KW-0378">Hydrolase</keyword>
<evidence type="ECO:0000256" key="7">
    <source>
        <dbReference type="ARBA" id="ARBA00022723"/>
    </source>
</evidence>
<dbReference type="RefSeq" id="WP_085236489.1">
    <property type="nucleotide sequence ID" value="NZ_CP020773.1"/>
</dbReference>